<organism evidence="4 5">
    <name type="scientific">Aureococcus anophagefferens</name>
    <name type="common">Harmful bloom alga</name>
    <dbReference type="NCBI Taxonomy" id="44056"/>
    <lineage>
        <taxon>Eukaryota</taxon>
        <taxon>Sar</taxon>
        <taxon>Stramenopiles</taxon>
        <taxon>Ochrophyta</taxon>
        <taxon>Pelagophyceae</taxon>
        <taxon>Pelagomonadales</taxon>
        <taxon>Pelagomonadaceae</taxon>
        <taxon>Aureococcus</taxon>
    </lineage>
</organism>
<gene>
    <name evidence="4" type="ORF">SO694_00039022</name>
</gene>
<feature type="region of interest" description="Disordered" evidence="1">
    <location>
        <begin position="137"/>
        <end position="159"/>
    </location>
</feature>
<dbReference type="Gene3D" id="3.40.30.10">
    <property type="entry name" value="Glutaredoxin"/>
    <property type="match status" value="1"/>
</dbReference>
<evidence type="ECO:0000256" key="1">
    <source>
        <dbReference type="SAM" id="MobiDB-lite"/>
    </source>
</evidence>
<keyword evidence="2" id="KW-0732">Signal</keyword>
<sequence length="159" mass="17441">MMRALASLVALLVARAAAIEEDGVLVLTASNFQNKVNEQYDTGMMVEFYAPWCKHCQALAPVYAEAAQALKGDVVLAKIDATQAQAPRAQQHGRHGLPTNKTKAARSFLNAVDEFRYPIDFFIGTDEALKSKAFDARAAVPQRGQGGRSRRSSTTRWRS</sequence>
<evidence type="ECO:0000313" key="4">
    <source>
        <dbReference type="EMBL" id="KAK7233019.1"/>
    </source>
</evidence>
<dbReference type="InterPro" id="IPR036249">
    <property type="entry name" value="Thioredoxin-like_sf"/>
</dbReference>
<feature type="domain" description="Thioredoxin" evidence="3">
    <location>
        <begin position="7"/>
        <end position="139"/>
    </location>
</feature>
<dbReference type="SUPFAM" id="SSF52833">
    <property type="entry name" value="Thioredoxin-like"/>
    <property type="match status" value="1"/>
</dbReference>
<keyword evidence="5" id="KW-1185">Reference proteome</keyword>
<evidence type="ECO:0000313" key="5">
    <source>
        <dbReference type="Proteomes" id="UP001363151"/>
    </source>
</evidence>
<protein>
    <submittedName>
        <fullName evidence="4">Protein disulfide-isomerase</fullName>
    </submittedName>
</protein>
<reference evidence="4 5" key="1">
    <citation type="submission" date="2024-03" db="EMBL/GenBank/DDBJ databases">
        <title>Aureococcus anophagefferens CCMP1851 and Kratosvirus quantuckense: Draft genome of a second virus-susceptible host strain in the model system.</title>
        <authorList>
            <person name="Chase E."/>
            <person name="Truchon A.R."/>
            <person name="Schepens W."/>
            <person name="Wilhelm S.W."/>
        </authorList>
    </citation>
    <scope>NUCLEOTIDE SEQUENCE [LARGE SCALE GENOMIC DNA]</scope>
    <source>
        <strain evidence="4 5">CCMP1851</strain>
    </source>
</reference>
<feature type="signal peptide" evidence="2">
    <location>
        <begin position="1"/>
        <end position="18"/>
    </location>
</feature>
<name>A0ABR1FLG3_AURAN</name>
<feature type="compositionally biased region" description="Basic residues" evidence="1">
    <location>
        <begin position="148"/>
        <end position="159"/>
    </location>
</feature>
<dbReference type="PANTHER" id="PTHR45815:SF3">
    <property type="entry name" value="PROTEIN DISULFIDE-ISOMERASE A6"/>
    <property type="match status" value="1"/>
</dbReference>
<feature type="chain" id="PRO_5046066032" evidence="2">
    <location>
        <begin position="19"/>
        <end position="159"/>
    </location>
</feature>
<dbReference type="PROSITE" id="PS51352">
    <property type="entry name" value="THIOREDOXIN_2"/>
    <property type="match status" value="1"/>
</dbReference>
<proteinExistence type="predicted"/>
<comment type="caution">
    <text evidence="4">The sequence shown here is derived from an EMBL/GenBank/DDBJ whole genome shotgun (WGS) entry which is preliminary data.</text>
</comment>
<evidence type="ECO:0000256" key="2">
    <source>
        <dbReference type="SAM" id="SignalP"/>
    </source>
</evidence>
<dbReference type="PANTHER" id="PTHR45815">
    <property type="entry name" value="PROTEIN DISULFIDE-ISOMERASE A6"/>
    <property type="match status" value="1"/>
</dbReference>
<evidence type="ECO:0000259" key="3">
    <source>
        <dbReference type="PROSITE" id="PS51352"/>
    </source>
</evidence>
<dbReference type="InterPro" id="IPR013766">
    <property type="entry name" value="Thioredoxin_domain"/>
</dbReference>
<dbReference type="Pfam" id="PF00085">
    <property type="entry name" value="Thioredoxin"/>
    <property type="match status" value="1"/>
</dbReference>
<dbReference type="Proteomes" id="UP001363151">
    <property type="component" value="Unassembled WGS sequence"/>
</dbReference>
<dbReference type="EMBL" id="JBBJCI010000364">
    <property type="protein sequence ID" value="KAK7233019.1"/>
    <property type="molecule type" value="Genomic_DNA"/>
</dbReference>
<accession>A0ABR1FLG3</accession>